<evidence type="ECO:0000256" key="1">
    <source>
        <dbReference type="SAM" id="MobiDB-lite"/>
    </source>
</evidence>
<proteinExistence type="predicted"/>
<protein>
    <recommendedName>
        <fullName evidence="4">Tyrosinase copper-binding domain-containing protein</fullName>
    </recommendedName>
</protein>
<dbReference type="SUPFAM" id="SSF48056">
    <property type="entry name" value="Di-copper centre-containing domain"/>
    <property type="match status" value="1"/>
</dbReference>
<gene>
    <name evidence="2" type="ORF">QBC46DRAFT_363211</name>
</gene>
<dbReference type="Proteomes" id="UP001303473">
    <property type="component" value="Unassembled WGS sequence"/>
</dbReference>
<evidence type="ECO:0008006" key="4">
    <source>
        <dbReference type="Google" id="ProtNLM"/>
    </source>
</evidence>
<feature type="compositionally biased region" description="Gly residues" evidence="1">
    <location>
        <begin position="676"/>
        <end position="688"/>
    </location>
</feature>
<sequence>MMVDFWNPIYSWRRLVLMKYVPRDTELNEKDQRYDLEARFIANVEKSSNVQSKTVDSPEYQFLQLLKRSLTQHQDDVTAYIEAINKRMTEEPEQALQDYLALAESRRRIYRPLPLDEFGFTLPFARNTKLDTPLREMTKEGRIQNVPKLGVDSLMEWATKLASVDPAILPPANSIPSWGAPLPIYDLPRPALLSIPCQSLSNLEETSGASGAVAVTNGCPYMSRRRPAQESGGSESLDSAVTYSLQATNVVRTPNWTDDILPLINAPYWKGARWIEAMYDYGKWYLNSYNDVKGKALSSIPITRDPRDYWPEEALELFRTWANAASPKMPAPTYLTELALYQSKLDDILQWQELGLIHADWCLHYQEATFLWQSPPKRILTMPAFRPCYSRRTPDQTPLKYALAFNGKSKGGEPPEKNAFKHVKLFKGYHAQITAALKQGTFTSGGTAQGFGFPWANIQTFSYKQDDKLYPYRHDFDGLFEQVHDDFHGWVGPDMAKKLNLTMSYYHNRPTIFLSYHANMDRLAGMFMEAHADNQFTSNFPLQPFVNQGTDIDISYDDPRRWSYTTIGDMAKDTRALGYMYGLPADRDVFVLEPSAVLSMKPKASGGRAITLPPPVTVAAENVNAKRVSLPIVVFEDVGCTDNTYRIDVFTPDAENTDDASVGNPDFIGQVTRLGMGPGTGTGRGPNGGRSRCRKPEATRILSAGHVADKLKPKSTKVSDDDDDAETPAVKIVVTDLHDGRRLGETEYMKMPGFEPKVIWLAG</sequence>
<dbReference type="EMBL" id="MU853781">
    <property type="protein sequence ID" value="KAK3941640.1"/>
    <property type="molecule type" value="Genomic_DNA"/>
</dbReference>
<dbReference type="Gene3D" id="1.10.1280.10">
    <property type="entry name" value="Di-copper center containing domain from catechol oxidase"/>
    <property type="match status" value="1"/>
</dbReference>
<dbReference type="AlphaFoldDB" id="A0AAN6NA69"/>
<keyword evidence="3" id="KW-1185">Reference proteome</keyword>
<evidence type="ECO:0000313" key="3">
    <source>
        <dbReference type="Proteomes" id="UP001303473"/>
    </source>
</evidence>
<comment type="caution">
    <text evidence="2">The sequence shown here is derived from an EMBL/GenBank/DDBJ whole genome shotgun (WGS) entry which is preliminary data.</text>
</comment>
<dbReference type="InterPro" id="IPR008922">
    <property type="entry name" value="Di-copper_centre_dom_sf"/>
</dbReference>
<accession>A0AAN6NA69</accession>
<name>A0AAN6NA69_9PEZI</name>
<reference evidence="3" key="1">
    <citation type="journal article" date="2023" name="Mol. Phylogenet. Evol.">
        <title>Genome-scale phylogeny and comparative genomics of the fungal order Sordariales.</title>
        <authorList>
            <person name="Hensen N."/>
            <person name="Bonometti L."/>
            <person name="Westerberg I."/>
            <person name="Brannstrom I.O."/>
            <person name="Guillou S."/>
            <person name="Cros-Aarteil S."/>
            <person name="Calhoun S."/>
            <person name="Haridas S."/>
            <person name="Kuo A."/>
            <person name="Mondo S."/>
            <person name="Pangilinan J."/>
            <person name="Riley R."/>
            <person name="LaButti K."/>
            <person name="Andreopoulos B."/>
            <person name="Lipzen A."/>
            <person name="Chen C."/>
            <person name="Yan M."/>
            <person name="Daum C."/>
            <person name="Ng V."/>
            <person name="Clum A."/>
            <person name="Steindorff A."/>
            <person name="Ohm R.A."/>
            <person name="Martin F."/>
            <person name="Silar P."/>
            <person name="Natvig D.O."/>
            <person name="Lalanne C."/>
            <person name="Gautier V."/>
            <person name="Ament-Velasquez S.L."/>
            <person name="Kruys A."/>
            <person name="Hutchinson M.I."/>
            <person name="Powell A.J."/>
            <person name="Barry K."/>
            <person name="Miller A.N."/>
            <person name="Grigoriev I.V."/>
            <person name="Debuchy R."/>
            <person name="Gladieux P."/>
            <person name="Hiltunen Thoren M."/>
            <person name="Johannesson H."/>
        </authorList>
    </citation>
    <scope>NUCLEOTIDE SEQUENCE [LARGE SCALE GENOMIC DNA]</scope>
    <source>
        <strain evidence="3">CBS 340.73</strain>
    </source>
</reference>
<organism evidence="2 3">
    <name type="scientific">Diplogelasinospora grovesii</name>
    <dbReference type="NCBI Taxonomy" id="303347"/>
    <lineage>
        <taxon>Eukaryota</taxon>
        <taxon>Fungi</taxon>
        <taxon>Dikarya</taxon>
        <taxon>Ascomycota</taxon>
        <taxon>Pezizomycotina</taxon>
        <taxon>Sordariomycetes</taxon>
        <taxon>Sordariomycetidae</taxon>
        <taxon>Sordariales</taxon>
        <taxon>Diplogelasinosporaceae</taxon>
        <taxon>Diplogelasinospora</taxon>
    </lineage>
</organism>
<evidence type="ECO:0000313" key="2">
    <source>
        <dbReference type="EMBL" id="KAK3941640.1"/>
    </source>
</evidence>
<feature type="region of interest" description="Disordered" evidence="1">
    <location>
        <begin position="670"/>
        <end position="694"/>
    </location>
</feature>